<dbReference type="InterPro" id="IPR042507">
    <property type="entry name" value="TBC1D19"/>
</dbReference>
<evidence type="ECO:0000313" key="2">
    <source>
        <dbReference type="EMBL" id="KAG9390995.1"/>
    </source>
</evidence>
<organism evidence="2 3">
    <name type="scientific">Carpediemonas membranifera</name>
    <dbReference type="NCBI Taxonomy" id="201153"/>
    <lineage>
        <taxon>Eukaryota</taxon>
        <taxon>Metamonada</taxon>
        <taxon>Carpediemonas-like organisms</taxon>
        <taxon>Carpediemonas</taxon>
    </lineage>
</organism>
<proteinExistence type="predicted"/>
<dbReference type="InterPro" id="IPR035969">
    <property type="entry name" value="Rab-GAP_TBC_sf"/>
</dbReference>
<dbReference type="SUPFAM" id="SSF47923">
    <property type="entry name" value="Ypt/Rab-GAP domain of gyp1p"/>
    <property type="match status" value="1"/>
</dbReference>
<accession>A0A8J6AS75</accession>
<dbReference type="EMBL" id="JAHDYR010000062">
    <property type="protein sequence ID" value="KAG9390995.1"/>
    <property type="molecule type" value="Genomic_DNA"/>
</dbReference>
<keyword evidence="3" id="KW-1185">Reference proteome</keyword>
<feature type="domain" description="Rab-GAP TBC" evidence="1">
    <location>
        <begin position="242"/>
        <end position="453"/>
    </location>
</feature>
<evidence type="ECO:0000313" key="3">
    <source>
        <dbReference type="Proteomes" id="UP000717585"/>
    </source>
</evidence>
<dbReference type="Pfam" id="PF00566">
    <property type="entry name" value="RabGAP-TBC"/>
    <property type="match status" value="1"/>
</dbReference>
<sequence>MDVFQSYTSHQCQADILDEVTKSKYKAISLKRSLSTIAGSLGATSMIQNEIFKHMDSGSFGASLPASIQRQINRNNCPPPSIQQYRDLQQRLVDRIHGDLQKLSEDLGVPFSFPVEQPQTKKRRQQFDDITFRHTFEVSEDFEMAFMYTPQDLLTLSLELTSTNLAAPQGRVGAMKAMLSGDVSPQAILAAWPEIAAAEKHFGVDDAWDMGFYQETYRRGETLIDGYTAPLLTSVRKYAKHGIPAGLRRTMWATLLGANIPRARGDFNRLRTGMRTTQLLVDAFTAPDIELHGLDEHFFVFESEMYELFACFIRDASVSRQAALTPPLPTGVASEAEVAVPCGVYPVAGFVRLIAPFCLLFSDQAEAYGLFRAMYCRYFCGLVTVAPGRLGLPYLLSAVETMVHTTNPRIAPHLTQLGLTVLDLVHPWLVFGFAGFLSPVEWACLWDRVLAQDSLLPLALLAAGIIELRADAMLTLSSANDVRDLFSDFTAIKAIAVIQSFVNQSIH</sequence>
<dbReference type="Proteomes" id="UP000717585">
    <property type="component" value="Unassembled WGS sequence"/>
</dbReference>
<protein>
    <recommendedName>
        <fullName evidence="1">Rab-GAP TBC domain-containing protein</fullName>
    </recommendedName>
</protein>
<dbReference type="Gene3D" id="1.10.472.80">
    <property type="entry name" value="Ypt/Rab-GAP domain of gyp1p, domain 3"/>
    <property type="match status" value="1"/>
</dbReference>
<comment type="caution">
    <text evidence="2">The sequence shown here is derived from an EMBL/GenBank/DDBJ whole genome shotgun (WGS) entry which is preliminary data.</text>
</comment>
<name>A0A8J6AS75_9EUKA</name>
<dbReference type="PANTHER" id="PTHR16110">
    <property type="entry name" value="TBC1 DOMAIN FAMILY MEMBER 19"/>
    <property type="match status" value="1"/>
</dbReference>
<gene>
    <name evidence="2" type="ORF">J8273_7269</name>
</gene>
<dbReference type="AlphaFoldDB" id="A0A8J6AS75"/>
<dbReference type="InterPro" id="IPR000195">
    <property type="entry name" value="Rab-GAP-TBC_dom"/>
</dbReference>
<reference evidence="2" key="1">
    <citation type="submission" date="2021-05" db="EMBL/GenBank/DDBJ databases">
        <title>A free-living protist that lacks canonical eukaryotic 1 DNA replication and segregation systems.</title>
        <authorList>
            <person name="Salas-Leiva D.E."/>
            <person name="Tromer E.C."/>
            <person name="Curtis B.A."/>
            <person name="Jerlstrom-Hultqvist J."/>
            <person name="Kolisko M."/>
            <person name="Yi Z."/>
            <person name="Salas-Leiva J.S."/>
            <person name="Gallot-Lavallee L."/>
            <person name="Kops G.J.P.L."/>
            <person name="Archibald J.M."/>
            <person name="Simpson A.G.B."/>
            <person name="Roger A.J."/>
        </authorList>
    </citation>
    <scope>NUCLEOTIDE SEQUENCE</scope>
    <source>
        <strain evidence="2">BICM</strain>
    </source>
</reference>
<dbReference type="OrthoDB" id="10249775at2759"/>
<evidence type="ECO:0000259" key="1">
    <source>
        <dbReference type="PROSITE" id="PS50086"/>
    </source>
</evidence>
<dbReference type="PANTHER" id="PTHR16110:SF1">
    <property type="entry name" value="TBC1 DOMAIN FAMILY MEMBER 19"/>
    <property type="match status" value="1"/>
</dbReference>
<dbReference type="PROSITE" id="PS50086">
    <property type="entry name" value="TBC_RABGAP"/>
    <property type="match status" value="1"/>
</dbReference>